<dbReference type="InterPro" id="IPR012944">
    <property type="entry name" value="SusD_RagB_dom"/>
</dbReference>
<feature type="domain" description="RagB/SusD" evidence="6">
    <location>
        <begin position="291"/>
        <end position="576"/>
    </location>
</feature>
<evidence type="ECO:0000256" key="3">
    <source>
        <dbReference type="ARBA" id="ARBA00022729"/>
    </source>
</evidence>
<evidence type="ECO:0000313" key="8">
    <source>
        <dbReference type="EMBL" id="MUH38254.1"/>
    </source>
</evidence>
<dbReference type="EMBL" id="RCNR01000079">
    <property type="protein sequence ID" value="MUH38254.1"/>
    <property type="molecule type" value="Genomic_DNA"/>
</dbReference>
<dbReference type="SUPFAM" id="SSF48452">
    <property type="entry name" value="TPR-like"/>
    <property type="match status" value="1"/>
</dbReference>
<proteinExistence type="inferred from homology"/>
<feature type="domain" description="SusD-like N-terminal" evidence="7">
    <location>
        <begin position="114"/>
        <end position="223"/>
    </location>
</feature>
<evidence type="ECO:0000256" key="1">
    <source>
        <dbReference type="ARBA" id="ARBA00004442"/>
    </source>
</evidence>
<dbReference type="Gene3D" id="1.25.40.390">
    <property type="match status" value="1"/>
</dbReference>
<reference evidence="8 9" key="1">
    <citation type="journal article" date="2019" name="Mar. Drugs">
        <title>Comparative Genomics and CAZyme Genome Repertoires of Marine Zobellia amurskyensis KMM 3526(T) and Zobellia laminariae KMM 3676(T).</title>
        <authorList>
            <person name="Chernysheva N."/>
            <person name="Bystritskaya E."/>
            <person name="Stenkova A."/>
            <person name="Golovkin I."/>
            <person name="Nedashkovskaya O."/>
            <person name="Isaeva M."/>
        </authorList>
    </citation>
    <scope>NUCLEOTIDE SEQUENCE [LARGE SCALE GENOMIC DNA]</scope>
    <source>
        <strain evidence="8 9">KMM 3526</strain>
    </source>
</reference>
<dbReference type="RefSeq" id="WP_155601310.1">
    <property type="nucleotide sequence ID" value="NZ_RCNR01000079.1"/>
</dbReference>
<evidence type="ECO:0000313" key="9">
    <source>
        <dbReference type="Proteomes" id="UP000540519"/>
    </source>
</evidence>
<keyword evidence="3" id="KW-0732">Signal</keyword>
<sequence>MTRILDIILILVASFLFFSCENDVLDKEPLGLISNDNVWQNENLVNLKLNESYKESLFLNMGGNSGFEAGLDGNMAGEFKNYAGWQTPNRASTGIIDETGSPAGAVQNWDYSLLRDINDIILNLETVSTLNEDFKEARISEARFLRAYLFFHMVKRYGGVPILTKPQSLEATPEELFVFRNSEEEVYDFIISETEAISEILPETPSQGRPSKWAALALKSRAALYAGSIGEYGAVQLDGLLGISNPDKYWQIAYDTSKKIINESGHALYMKYDDKVKNFQELFIDEESNSEVIFAESFDATLNSHSWNFLALPQPFDSGWASNFFVFYDTVELFDFADGTSGKVDRSTVDGQEIDLDEFFGTRDPRFIASIFYPGSDWMGDHVYFHDNTINIEDAPDGWEARAAEKNRNLSNGTGFLVRKRIDESHVKPAKNTDDTDYIVFRLGEIYLNLAEAAFHIQGKKNEALTNINIIRERAGMPARTELTLDNIQQERRVELFAEDQAYWDLRRWRIAKEVLDGVKLQGLKYTYNGTTGKYYIEMRRGESTGPRVFQERHYYLPLTVGRINDNPNLVENPGY</sequence>
<protein>
    <submittedName>
        <fullName evidence="8">RagB/SusD family nutrient uptake outer membrane protein</fullName>
    </submittedName>
</protein>
<dbReference type="InterPro" id="IPR033985">
    <property type="entry name" value="SusD-like_N"/>
</dbReference>
<evidence type="ECO:0000259" key="6">
    <source>
        <dbReference type="Pfam" id="PF07980"/>
    </source>
</evidence>
<comment type="similarity">
    <text evidence="2">Belongs to the SusD family.</text>
</comment>
<dbReference type="Pfam" id="PF07980">
    <property type="entry name" value="SusD_RagB"/>
    <property type="match status" value="1"/>
</dbReference>
<evidence type="ECO:0000259" key="7">
    <source>
        <dbReference type="Pfam" id="PF14322"/>
    </source>
</evidence>
<dbReference type="AlphaFoldDB" id="A0A7X3D3F8"/>
<dbReference type="PROSITE" id="PS51257">
    <property type="entry name" value="PROKAR_LIPOPROTEIN"/>
    <property type="match status" value="1"/>
</dbReference>
<gene>
    <name evidence="8" type="ORF">D9O36_20590</name>
</gene>
<comment type="subcellular location">
    <subcellularLocation>
        <location evidence="1">Cell outer membrane</location>
    </subcellularLocation>
</comment>
<dbReference type="GO" id="GO:0009279">
    <property type="term" value="C:cell outer membrane"/>
    <property type="evidence" value="ECO:0007669"/>
    <property type="project" value="UniProtKB-SubCell"/>
</dbReference>
<keyword evidence="4" id="KW-0472">Membrane</keyword>
<accession>A0A7X3D3F8</accession>
<dbReference type="InterPro" id="IPR011990">
    <property type="entry name" value="TPR-like_helical_dom_sf"/>
</dbReference>
<evidence type="ECO:0000256" key="4">
    <source>
        <dbReference type="ARBA" id="ARBA00023136"/>
    </source>
</evidence>
<evidence type="ECO:0000256" key="5">
    <source>
        <dbReference type="ARBA" id="ARBA00023237"/>
    </source>
</evidence>
<keyword evidence="9" id="KW-1185">Reference proteome</keyword>
<comment type="caution">
    <text evidence="8">The sequence shown here is derived from an EMBL/GenBank/DDBJ whole genome shotgun (WGS) entry which is preliminary data.</text>
</comment>
<dbReference type="Pfam" id="PF14322">
    <property type="entry name" value="SusD-like_3"/>
    <property type="match status" value="1"/>
</dbReference>
<dbReference type="OrthoDB" id="5694214at2"/>
<dbReference type="Proteomes" id="UP000540519">
    <property type="component" value="Unassembled WGS sequence"/>
</dbReference>
<evidence type="ECO:0000256" key="2">
    <source>
        <dbReference type="ARBA" id="ARBA00006275"/>
    </source>
</evidence>
<name>A0A7X3D3F8_9FLAO</name>
<keyword evidence="5" id="KW-0998">Cell outer membrane</keyword>
<organism evidence="8 9">
    <name type="scientific">Zobellia amurskyensis</name>
    <dbReference type="NCBI Taxonomy" id="248905"/>
    <lineage>
        <taxon>Bacteria</taxon>
        <taxon>Pseudomonadati</taxon>
        <taxon>Bacteroidota</taxon>
        <taxon>Flavobacteriia</taxon>
        <taxon>Flavobacteriales</taxon>
        <taxon>Flavobacteriaceae</taxon>
        <taxon>Zobellia</taxon>
    </lineage>
</organism>